<evidence type="ECO:0000313" key="4">
    <source>
        <dbReference type="EMBL" id="MBB6053361.1"/>
    </source>
</evidence>
<keyword evidence="5" id="KW-1185">Reference proteome</keyword>
<dbReference type="EMBL" id="JACHGW010000006">
    <property type="protein sequence ID" value="MBB6053361.1"/>
    <property type="molecule type" value="Genomic_DNA"/>
</dbReference>
<evidence type="ECO:0000256" key="1">
    <source>
        <dbReference type="ARBA" id="ARBA00022679"/>
    </source>
</evidence>
<comment type="caution">
    <text evidence="4">The sequence shown here is derived from an EMBL/GenBank/DDBJ whole genome shotgun (WGS) entry which is preliminary data.</text>
</comment>
<sequence>MSFIIRIATIDDAEAVRRIYNDAVKTSTATLETNERDLAAQRCWLQQHNGEPYPCFVAEDRDGIVVGWASLSPYNPKPGYRGTAENSIYVDVRAQGGGVGEALLQTLLDDSPSRGITTIVALITSDNLASIRLHEKLAFRFVGTLERVGEKFGRLVDVSLYQIHLPPSTDR</sequence>
<accession>A0A7W9SVC2</accession>
<dbReference type="PROSITE" id="PS51186">
    <property type="entry name" value="GNAT"/>
    <property type="match status" value="1"/>
</dbReference>
<dbReference type="CDD" id="cd04301">
    <property type="entry name" value="NAT_SF"/>
    <property type="match status" value="1"/>
</dbReference>
<keyword evidence="2 4" id="KW-0012">Acyltransferase</keyword>
<dbReference type="PANTHER" id="PTHR43072">
    <property type="entry name" value="N-ACETYLTRANSFERASE"/>
    <property type="match status" value="1"/>
</dbReference>
<proteinExistence type="predicted"/>
<name>A0A7W9SVC2_ARMRO</name>
<evidence type="ECO:0000259" key="3">
    <source>
        <dbReference type="PROSITE" id="PS51186"/>
    </source>
</evidence>
<dbReference type="Proteomes" id="UP000520814">
    <property type="component" value="Unassembled WGS sequence"/>
</dbReference>
<organism evidence="4 5">
    <name type="scientific">Armatimonas rosea</name>
    <dbReference type="NCBI Taxonomy" id="685828"/>
    <lineage>
        <taxon>Bacteria</taxon>
        <taxon>Bacillati</taxon>
        <taxon>Armatimonadota</taxon>
        <taxon>Armatimonadia</taxon>
        <taxon>Armatimonadales</taxon>
        <taxon>Armatimonadaceae</taxon>
        <taxon>Armatimonas</taxon>
    </lineage>
</organism>
<dbReference type="InterPro" id="IPR016181">
    <property type="entry name" value="Acyl_CoA_acyltransferase"/>
</dbReference>
<dbReference type="Pfam" id="PF00583">
    <property type="entry name" value="Acetyltransf_1"/>
    <property type="match status" value="1"/>
</dbReference>
<feature type="domain" description="N-acetyltransferase" evidence="3">
    <location>
        <begin position="3"/>
        <end position="161"/>
    </location>
</feature>
<dbReference type="AlphaFoldDB" id="A0A7W9SVC2"/>
<dbReference type="InterPro" id="IPR000182">
    <property type="entry name" value="GNAT_dom"/>
</dbReference>
<dbReference type="GO" id="GO:0102971">
    <property type="term" value="F:phosphinothricin N-acetyltransferase activity"/>
    <property type="evidence" value="ECO:0007669"/>
    <property type="project" value="UniProtKB-EC"/>
</dbReference>
<gene>
    <name evidence="4" type="ORF">HNQ39_005195</name>
</gene>
<dbReference type="SUPFAM" id="SSF55729">
    <property type="entry name" value="Acyl-CoA N-acyltransferases (Nat)"/>
    <property type="match status" value="1"/>
</dbReference>
<protein>
    <submittedName>
        <fullName evidence="4">Phosphinothricin acetyltransferase</fullName>
        <ecNumber evidence="4">2.3.1.183</ecNumber>
    </submittedName>
</protein>
<dbReference type="EC" id="2.3.1.183" evidence="4"/>
<dbReference type="PANTHER" id="PTHR43072:SF23">
    <property type="entry name" value="UPF0039 PROTEIN C11D3.02C"/>
    <property type="match status" value="1"/>
</dbReference>
<reference evidence="4 5" key="1">
    <citation type="submission" date="2020-08" db="EMBL/GenBank/DDBJ databases">
        <title>Genomic Encyclopedia of Type Strains, Phase IV (KMG-IV): sequencing the most valuable type-strain genomes for metagenomic binning, comparative biology and taxonomic classification.</title>
        <authorList>
            <person name="Goeker M."/>
        </authorList>
    </citation>
    <scope>NUCLEOTIDE SEQUENCE [LARGE SCALE GENOMIC DNA]</scope>
    <source>
        <strain evidence="4 5">DSM 23562</strain>
    </source>
</reference>
<dbReference type="RefSeq" id="WP_184203455.1">
    <property type="nucleotide sequence ID" value="NZ_JACHGW010000006.1"/>
</dbReference>
<evidence type="ECO:0000256" key="2">
    <source>
        <dbReference type="ARBA" id="ARBA00023315"/>
    </source>
</evidence>
<keyword evidence="1 4" id="KW-0808">Transferase</keyword>
<dbReference type="Gene3D" id="3.40.630.30">
    <property type="match status" value="1"/>
</dbReference>
<evidence type="ECO:0000313" key="5">
    <source>
        <dbReference type="Proteomes" id="UP000520814"/>
    </source>
</evidence>